<protein>
    <submittedName>
        <fullName evidence="1">Uncharacterized protein</fullName>
    </submittedName>
</protein>
<dbReference type="AlphaFoldDB" id="A0A3P6EPS1"/>
<accession>A0A3P6EPS1</accession>
<reference evidence="1" key="1">
    <citation type="submission" date="2018-11" db="EMBL/GenBank/DDBJ databases">
        <authorList>
            <consortium name="Genoscope - CEA"/>
            <person name="William W."/>
        </authorList>
    </citation>
    <scope>NUCLEOTIDE SEQUENCE</scope>
</reference>
<name>A0A3P6EPS1_BRAOL</name>
<gene>
    <name evidence="1" type="ORF">BOLC7T42704H</name>
</gene>
<dbReference type="EMBL" id="LR031876">
    <property type="protein sequence ID" value="VDD37144.1"/>
    <property type="molecule type" value="Genomic_DNA"/>
</dbReference>
<proteinExistence type="predicted"/>
<sequence length="36" mass="4309">MAATMENLQAVECYVKQVKSQYLIYGLQFLYYHQFS</sequence>
<organism evidence="1">
    <name type="scientific">Brassica oleracea</name>
    <name type="common">Wild cabbage</name>
    <dbReference type="NCBI Taxonomy" id="3712"/>
    <lineage>
        <taxon>Eukaryota</taxon>
        <taxon>Viridiplantae</taxon>
        <taxon>Streptophyta</taxon>
        <taxon>Embryophyta</taxon>
        <taxon>Tracheophyta</taxon>
        <taxon>Spermatophyta</taxon>
        <taxon>Magnoliopsida</taxon>
        <taxon>eudicotyledons</taxon>
        <taxon>Gunneridae</taxon>
        <taxon>Pentapetalae</taxon>
        <taxon>rosids</taxon>
        <taxon>malvids</taxon>
        <taxon>Brassicales</taxon>
        <taxon>Brassicaceae</taxon>
        <taxon>Brassiceae</taxon>
        <taxon>Brassica</taxon>
    </lineage>
</organism>
<evidence type="ECO:0000313" key="1">
    <source>
        <dbReference type="EMBL" id="VDD37144.1"/>
    </source>
</evidence>